<dbReference type="STRING" id="50429.A0A2B4RU56"/>
<feature type="chain" id="PRO_5012157070" evidence="2">
    <location>
        <begin position="17"/>
        <end position="835"/>
    </location>
</feature>
<reference evidence="4" key="1">
    <citation type="journal article" date="2017" name="bioRxiv">
        <title>Comparative analysis of the genomes of Stylophora pistillata and Acropora digitifera provides evidence for extensive differences between species of corals.</title>
        <authorList>
            <person name="Voolstra C.R."/>
            <person name="Li Y."/>
            <person name="Liew Y.J."/>
            <person name="Baumgarten S."/>
            <person name="Zoccola D."/>
            <person name="Flot J.-F."/>
            <person name="Tambutte S."/>
            <person name="Allemand D."/>
            <person name="Aranda M."/>
        </authorList>
    </citation>
    <scope>NUCLEOTIDE SEQUENCE [LARGE SCALE GENOMIC DNA]</scope>
</reference>
<evidence type="ECO:0000313" key="4">
    <source>
        <dbReference type="Proteomes" id="UP000225706"/>
    </source>
</evidence>
<feature type="transmembrane region" description="Helical" evidence="1">
    <location>
        <begin position="241"/>
        <end position="263"/>
    </location>
</feature>
<evidence type="ECO:0000256" key="2">
    <source>
        <dbReference type="SAM" id="SignalP"/>
    </source>
</evidence>
<protein>
    <submittedName>
        <fullName evidence="3">Uncharacterized protein</fullName>
    </submittedName>
</protein>
<feature type="transmembrane region" description="Helical" evidence="1">
    <location>
        <begin position="212"/>
        <end position="234"/>
    </location>
</feature>
<keyword evidence="1" id="KW-1133">Transmembrane helix</keyword>
<evidence type="ECO:0000256" key="1">
    <source>
        <dbReference type="SAM" id="Phobius"/>
    </source>
</evidence>
<keyword evidence="4" id="KW-1185">Reference proteome</keyword>
<organism evidence="3 4">
    <name type="scientific">Stylophora pistillata</name>
    <name type="common">Smooth cauliflower coral</name>
    <dbReference type="NCBI Taxonomy" id="50429"/>
    <lineage>
        <taxon>Eukaryota</taxon>
        <taxon>Metazoa</taxon>
        <taxon>Cnidaria</taxon>
        <taxon>Anthozoa</taxon>
        <taxon>Hexacorallia</taxon>
        <taxon>Scleractinia</taxon>
        <taxon>Astrocoeniina</taxon>
        <taxon>Pocilloporidae</taxon>
        <taxon>Stylophora</taxon>
    </lineage>
</organism>
<comment type="caution">
    <text evidence="3">The sequence shown here is derived from an EMBL/GenBank/DDBJ whole genome shotgun (WGS) entry which is preliminary data.</text>
</comment>
<evidence type="ECO:0000313" key="3">
    <source>
        <dbReference type="EMBL" id="PFX19762.1"/>
    </source>
</evidence>
<dbReference type="AlphaFoldDB" id="A0A2B4RU56"/>
<accession>A0A2B4RU56</accession>
<keyword evidence="1" id="KW-0812">Transmembrane</keyword>
<name>A0A2B4RU56_STYPI</name>
<proteinExistence type="predicted"/>
<keyword evidence="1" id="KW-0472">Membrane</keyword>
<sequence length="835" mass="92912">MINIVALLLSLAHTQSEILSFRVHFQDLKKASSFKTTRFSKVAAASDSLLGTYSRSRTIATLSLLEQEKLEEAKESLAQTALTLALLDVGGGIVLPVAEEITDYVKNMPEFAETRLAWKNYNKVLSDEVAKVASESVDKSAIRTAKQALKDALKVDADKFPRLSKVGKAFAKASKWFKGASVFEVLGPITDTLTIGLNIWGLEMAIRDNNSAGIAAASLSIAAGVVGLTTFFAAIITGSAVLGPIGAVVGAFLGIAATLIELFGGPGYDKQAVEDYKARLKELRNLRDACIAQIDSRMEFLDKVGSPYTDVYVNNQASSVVAARYGALDLFDCYYYKGIRGDRRSYCPQFKNSLHFRKFVGTNINDLREAKEELTNGKFVCMGNFRGIWSPYMPLESSSTGWGKDLGFIGFDFYGKFKKGTSYKGVHVFVSSDFVSGEELNDININTNIPAEVEQNDAISIADYKKFTKTGKITISTGAGSDCLNINGIIGELHNDYANLFTADLGGGWNVLSFQGISKDREDIKGVFFESKSGTVKYYHGENRNTHILGTVKNVLLFNGSPFDDHVIIFRSNMKVVQTSGTNVYEFNFDDLDQGKPWPSKFQIVDKSKQAPKINIKTSDPKKVRYIVLWYKKLVIFSTQGQKFRVVELDLDLETTGNLFINDANPRPIDYAHISSYYRDSKIVKFSFPPFPTNPQFENANELLLLEWITSHDLTSGDFMVDMKGGSNIVILSEKYFLEPSGFDGETVTLTLRQGSETGTYKIAIENPTDPSFSFNIELKNVERINNEYSDQLIYLQSYHGYTPTVPMDLFERYMDRTRRRLKVKTTEDVLEGED</sequence>
<keyword evidence="2" id="KW-0732">Signal</keyword>
<dbReference type="Proteomes" id="UP000225706">
    <property type="component" value="Unassembled WGS sequence"/>
</dbReference>
<dbReference type="EMBL" id="LSMT01000345">
    <property type="protein sequence ID" value="PFX19762.1"/>
    <property type="molecule type" value="Genomic_DNA"/>
</dbReference>
<gene>
    <name evidence="3" type="ORF">AWC38_SpisGene15796</name>
</gene>
<feature type="signal peptide" evidence="2">
    <location>
        <begin position="1"/>
        <end position="16"/>
    </location>
</feature>